<keyword evidence="4" id="KW-1185">Reference proteome</keyword>
<evidence type="ECO:0000313" key="3">
    <source>
        <dbReference type="EMBL" id="SPD88112.1"/>
    </source>
</evidence>
<evidence type="ECO:0000256" key="1">
    <source>
        <dbReference type="SAM" id="Phobius"/>
    </source>
</evidence>
<keyword evidence="1" id="KW-1133">Transmembrane helix</keyword>
<dbReference type="AlphaFoldDB" id="A0A2N9JKJ4"/>
<evidence type="ECO:0000313" key="4">
    <source>
        <dbReference type="Proteomes" id="UP000238164"/>
    </source>
</evidence>
<dbReference type="EMBL" id="LT985188">
    <property type="protein sequence ID" value="SPD88112.1"/>
    <property type="molecule type" value="Genomic_DNA"/>
</dbReference>
<dbReference type="Proteomes" id="UP000238164">
    <property type="component" value="Chromosome 1"/>
</dbReference>
<protein>
    <submittedName>
        <fullName evidence="3">TadE-like protein</fullName>
    </submittedName>
</protein>
<sequence length="119" mass="12300">MSERGVSESTQWALLIPVVLLVVLGTIQAGIWLFSRTVAGQAAGAAAEQVAWSRGSDRDAAAMGERIASSGGLQGARVHIERSAGTVLVTVTGKAPLIVDFGLGTIVEFALMPLERTGP</sequence>
<name>A0A2N9JKJ4_9ACTN</name>
<keyword evidence="1" id="KW-0812">Transmembrane</keyword>
<dbReference type="InterPro" id="IPR012495">
    <property type="entry name" value="TadE-like_dom"/>
</dbReference>
<gene>
    <name evidence="3" type="ORF">MPLG2_3082</name>
</gene>
<proteinExistence type="predicted"/>
<dbReference type="RefSeq" id="WP_158681235.1">
    <property type="nucleotide sequence ID" value="NZ_BAAAGO010000006.1"/>
</dbReference>
<feature type="domain" description="TadE-like" evidence="2">
    <location>
        <begin position="11"/>
        <end position="47"/>
    </location>
</feature>
<dbReference type="OrthoDB" id="3734475at2"/>
<keyword evidence="1" id="KW-0472">Membrane</keyword>
<reference evidence="3 4" key="1">
    <citation type="submission" date="2018-02" db="EMBL/GenBank/DDBJ databases">
        <authorList>
            <person name="Cohen D.B."/>
            <person name="Kent A.D."/>
        </authorList>
    </citation>
    <scope>NUCLEOTIDE SEQUENCE [LARGE SCALE GENOMIC DNA]</scope>
    <source>
        <strain evidence="3">1</strain>
    </source>
</reference>
<dbReference type="KEGG" id="mgg:MPLG2_3082"/>
<dbReference type="Pfam" id="PF07811">
    <property type="entry name" value="TadE"/>
    <property type="match status" value="1"/>
</dbReference>
<feature type="transmembrane region" description="Helical" evidence="1">
    <location>
        <begin position="12"/>
        <end position="34"/>
    </location>
</feature>
<evidence type="ECO:0000259" key="2">
    <source>
        <dbReference type="Pfam" id="PF07811"/>
    </source>
</evidence>
<accession>A0A2N9JKJ4</accession>
<organism evidence="3 4">
    <name type="scientific">Micropruina glycogenica</name>
    <dbReference type="NCBI Taxonomy" id="75385"/>
    <lineage>
        <taxon>Bacteria</taxon>
        <taxon>Bacillati</taxon>
        <taxon>Actinomycetota</taxon>
        <taxon>Actinomycetes</taxon>
        <taxon>Propionibacteriales</taxon>
        <taxon>Nocardioidaceae</taxon>
        <taxon>Micropruina</taxon>
    </lineage>
</organism>